<sequence length="89" mass="9633">MHLTFLGTSAANAFPEPFCQCPNCTQARACGGESLRKRSAMLIDDDLLLDLGPDILTASSLHGCPLTNVRYCLQTHAHADHLDLSHLLS</sequence>
<reference evidence="1 2" key="1">
    <citation type="submission" date="2017-10" db="EMBL/GenBank/DDBJ databases">
        <title>Novel microbial diversity and functional potential in the marine mammal oral microbiome.</title>
        <authorList>
            <person name="Dudek N.K."/>
            <person name="Sun C.L."/>
            <person name="Burstein D."/>
            <person name="Kantor R.S."/>
            <person name="Aliaga Goltsman D.S."/>
            <person name="Bik E.M."/>
            <person name="Thomas B.C."/>
            <person name="Banfield J.F."/>
            <person name="Relman D.A."/>
        </authorList>
    </citation>
    <scope>NUCLEOTIDE SEQUENCE [LARGE SCALE GENOMIC DNA]</scope>
    <source>
        <strain evidence="1">DOLJORAL78_47_16</strain>
    </source>
</reference>
<dbReference type="InterPro" id="IPR036866">
    <property type="entry name" value="RibonucZ/Hydroxyglut_hydro"/>
</dbReference>
<evidence type="ECO:0000313" key="2">
    <source>
        <dbReference type="Proteomes" id="UP000230821"/>
    </source>
</evidence>
<proteinExistence type="predicted"/>
<organism evidence="1 2">
    <name type="scientific">candidate division KSB3 bacterium</name>
    <dbReference type="NCBI Taxonomy" id="2044937"/>
    <lineage>
        <taxon>Bacteria</taxon>
        <taxon>candidate division KSB3</taxon>
    </lineage>
</organism>
<name>A0A2G6KMG9_9BACT</name>
<evidence type="ECO:0008006" key="3">
    <source>
        <dbReference type="Google" id="ProtNLM"/>
    </source>
</evidence>
<dbReference type="EMBL" id="PDSK01000021">
    <property type="protein sequence ID" value="PIE36242.1"/>
    <property type="molecule type" value="Genomic_DNA"/>
</dbReference>
<dbReference type="Gene3D" id="3.60.15.10">
    <property type="entry name" value="Ribonuclease Z/Hydroxyacylglutathione hydrolase-like"/>
    <property type="match status" value="1"/>
</dbReference>
<evidence type="ECO:0000313" key="1">
    <source>
        <dbReference type="EMBL" id="PIE36242.1"/>
    </source>
</evidence>
<comment type="caution">
    <text evidence="1">The sequence shown here is derived from an EMBL/GenBank/DDBJ whole genome shotgun (WGS) entry which is preliminary data.</text>
</comment>
<protein>
    <recommendedName>
        <fullName evidence="3">Metallo-beta-lactamase domain-containing protein</fullName>
    </recommendedName>
</protein>
<dbReference type="SUPFAM" id="SSF56281">
    <property type="entry name" value="Metallo-hydrolase/oxidoreductase"/>
    <property type="match status" value="1"/>
</dbReference>
<accession>A0A2G6KMG9</accession>
<gene>
    <name evidence="1" type="ORF">CSA56_00720</name>
</gene>
<dbReference type="AlphaFoldDB" id="A0A2G6KMG9"/>
<dbReference type="Proteomes" id="UP000230821">
    <property type="component" value="Unassembled WGS sequence"/>
</dbReference>